<keyword evidence="5 6" id="KW-0472">Membrane</keyword>
<evidence type="ECO:0000256" key="5">
    <source>
        <dbReference type="ARBA" id="ARBA00023136"/>
    </source>
</evidence>
<dbReference type="GO" id="GO:0022857">
    <property type="term" value="F:transmembrane transporter activity"/>
    <property type="evidence" value="ECO:0007669"/>
    <property type="project" value="InterPro"/>
</dbReference>
<keyword evidence="3 6" id="KW-0812">Transmembrane</keyword>
<keyword evidence="8" id="KW-1185">Reference proteome</keyword>
<feature type="transmembrane region" description="Helical" evidence="6">
    <location>
        <begin position="206"/>
        <end position="229"/>
    </location>
</feature>
<dbReference type="Proteomes" id="UP000045285">
    <property type="component" value="Unassembled WGS sequence"/>
</dbReference>
<evidence type="ECO:0008006" key="9">
    <source>
        <dbReference type="Google" id="ProtNLM"/>
    </source>
</evidence>
<gene>
    <name evidence="7" type="ORF">MPL3356_280103</name>
</gene>
<dbReference type="InterPro" id="IPR002293">
    <property type="entry name" value="AA/rel_permease1"/>
</dbReference>
<evidence type="ECO:0000256" key="6">
    <source>
        <dbReference type="SAM" id="Phobius"/>
    </source>
</evidence>
<feature type="transmembrane region" description="Helical" evidence="6">
    <location>
        <begin position="162"/>
        <end position="186"/>
    </location>
</feature>
<organism evidence="7 8">
    <name type="scientific">Mesorhizobium plurifarium</name>
    <dbReference type="NCBI Taxonomy" id="69974"/>
    <lineage>
        <taxon>Bacteria</taxon>
        <taxon>Pseudomonadati</taxon>
        <taxon>Pseudomonadota</taxon>
        <taxon>Alphaproteobacteria</taxon>
        <taxon>Hyphomicrobiales</taxon>
        <taxon>Phyllobacteriaceae</taxon>
        <taxon>Mesorhizobium</taxon>
    </lineage>
</organism>
<reference evidence="8" key="1">
    <citation type="submission" date="2014-08" db="EMBL/GenBank/DDBJ databases">
        <authorList>
            <person name="Moulin L."/>
        </authorList>
    </citation>
    <scope>NUCLEOTIDE SEQUENCE [LARGE SCALE GENOMIC DNA]</scope>
</reference>
<accession>A0A090DW93</accession>
<feature type="transmembrane region" description="Helical" evidence="6">
    <location>
        <begin position="137"/>
        <end position="155"/>
    </location>
</feature>
<dbReference type="AlphaFoldDB" id="A0A090DW93"/>
<feature type="transmembrane region" description="Helical" evidence="6">
    <location>
        <begin position="249"/>
        <end position="276"/>
    </location>
</feature>
<dbReference type="PIRSF" id="PIRSF006060">
    <property type="entry name" value="AA_transporter"/>
    <property type="match status" value="1"/>
</dbReference>
<protein>
    <recommendedName>
        <fullName evidence="9">APC family permease</fullName>
    </recommendedName>
</protein>
<name>A0A090DW93_MESPL</name>
<evidence type="ECO:0000313" key="8">
    <source>
        <dbReference type="Proteomes" id="UP000045285"/>
    </source>
</evidence>
<dbReference type="GO" id="GO:0005886">
    <property type="term" value="C:plasma membrane"/>
    <property type="evidence" value="ECO:0007669"/>
    <property type="project" value="UniProtKB-SubCell"/>
</dbReference>
<evidence type="ECO:0000256" key="2">
    <source>
        <dbReference type="ARBA" id="ARBA00022475"/>
    </source>
</evidence>
<dbReference type="Pfam" id="PF13520">
    <property type="entry name" value="AA_permease_2"/>
    <property type="match status" value="1"/>
</dbReference>
<dbReference type="PANTHER" id="PTHR42770">
    <property type="entry name" value="AMINO ACID TRANSPORTER-RELATED"/>
    <property type="match status" value="1"/>
</dbReference>
<keyword evidence="2" id="KW-1003">Cell membrane</keyword>
<comment type="subcellular location">
    <subcellularLocation>
        <location evidence="1">Cell membrane</location>
        <topology evidence="1">Multi-pass membrane protein</topology>
    </subcellularLocation>
</comment>
<evidence type="ECO:0000313" key="7">
    <source>
        <dbReference type="EMBL" id="CDX18695.1"/>
    </source>
</evidence>
<evidence type="ECO:0000256" key="1">
    <source>
        <dbReference type="ARBA" id="ARBA00004651"/>
    </source>
</evidence>
<feature type="transmembrane region" description="Helical" evidence="6">
    <location>
        <begin position="28"/>
        <end position="54"/>
    </location>
</feature>
<proteinExistence type="predicted"/>
<evidence type="ECO:0000256" key="4">
    <source>
        <dbReference type="ARBA" id="ARBA00022989"/>
    </source>
</evidence>
<feature type="transmembrane region" description="Helical" evidence="6">
    <location>
        <begin position="439"/>
        <end position="459"/>
    </location>
</feature>
<dbReference type="PANTHER" id="PTHR42770:SF7">
    <property type="entry name" value="MEMBRANE PROTEIN"/>
    <property type="match status" value="1"/>
</dbReference>
<feature type="transmembrane region" description="Helical" evidence="6">
    <location>
        <begin position="296"/>
        <end position="325"/>
    </location>
</feature>
<dbReference type="Gene3D" id="1.20.1740.10">
    <property type="entry name" value="Amino acid/polyamine transporter I"/>
    <property type="match status" value="1"/>
</dbReference>
<dbReference type="InterPro" id="IPR050367">
    <property type="entry name" value="APC_superfamily"/>
</dbReference>
<feature type="transmembrane region" description="Helical" evidence="6">
    <location>
        <begin position="101"/>
        <end position="125"/>
    </location>
</feature>
<feature type="transmembrane region" description="Helical" evidence="6">
    <location>
        <begin position="346"/>
        <end position="368"/>
    </location>
</feature>
<feature type="transmembrane region" description="Helical" evidence="6">
    <location>
        <begin position="60"/>
        <end position="80"/>
    </location>
</feature>
<feature type="transmembrane region" description="Helical" evidence="6">
    <location>
        <begin position="374"/>
        <end position="394"/>
    </location>
</feature>
<evidence type="ECO:0000256" key="3">
    <source>
        <dbReference type="ARBA" id="ARBA00022692"/>
    </source>
</evidence>
<feature type="transmembrane region" description="Helical" evidence="6">
    <location>
        <begin position="406"/>
        <end position="427"/>
    </location>
</feature>
<sequence length="474" mass="49547">MSTNEATTAAADKAAPGAKGLDRALNALGTLMIVLSAVTPASSVFIIVPGVIALAGTGSFLSFVIAAVIGLFMAFVYAELSSAYPMAGGEYTMIGRTLGRFWGFVTLVLVFVSIVLIVAVIALGVGTYLGVIIPNLSPQWVGVVTIILAGAVAAMRIKLNAFVTGIFLGIEMLALLILTGLGFVHVERPLSSLFTAPQLLDATTNTLVPASAAIILASTAVSLFAYNGYGAAAYFGEETHDAKRNIGKVVLWALVITVAAELIPLTAVLLGAPDLIGLLAAPQKIEYFLEARGGHWLTVAISLAIAVAIFNAVIAIILQAARLLFSSGRDKTWFGPINNAVASVHGTYASPWIATIVVVVLAALACFIDLNLLLVVSGTSLVVIYALLCVAVFAGRRNGTTSGGHYRMPLFPVPAILAFVALIYVAYQNWLDAAFGRPSLIATLAIMAVAAIYFLLFLARRADWTLHGPDELAG</sequence>
<keyword evidence="4 6" id="KW-1133">Transmembrane helix</keyword>
<dbReference type="EMBL" id="CCMZ01000021">
    <property type="protein sequence ID" value="CDX18695.1"/>
    <property type="molecule type" value="Genomic_DNA"/>
</dbReference>
<dbReference type="STRING" id="69974.MPLDJ20_140165"/>